<dbReference type="EMBL" id="JAUKUA010000004">
    <property type="protein sequence ID" value="KAK0715962.1"/>
    <property type="molecule type" value="Genomic_DNA"/>
</dbReference>
<sequence>MEPLVDNSPQHNQTTYPIRSIRGLLLAVLIRAYKKLYDGTKQPSDQPDGPSSEEKWLKPARTELKELSLENKLLSESIKNLRTTLSRSSKHRLELTNQVDSLKSGMSKLKRESYEAGRLEQQVDRLKDQNAELLAEGNLSKLKLESDCLERNNEIRGLRHKVGVLKDSSSKLENNHRELSN</sequence>
<evidence type="ECO:0000256" key="1">
    <source>
        <dbReference type="SAM" id="Coils"/>
    </source>
</evidence>
<proteinExistence type="predicted"/>
<comment type="caution">
    <text evidence="2">The sequence shown here is derived from an EMBL/GenBank/DDBJ whole genome shotgun (WGS) entry which is preliminary data.</text>
</comment>
<evidence type="ECO:0000313" key="2">
    <source>
        <dbReference type="EMBL" id="KAK0715962.1"/>
    </source>
</evidence>
<keyword evidence="3" id="KW-1185">Reference proteome</keyword>
<evidence type="ECO:0000313" key="3">
    <source>
        <dbReference type="Proteomes" id="UP001172102"/>
    </source>
</evidence>
<name>A0AA40AHL9_9PEZI</name>
<dbReference type="Proteomes" id="UP001172102">
    <property type="component" value="Unassembled WGS sequence"/>
</dbReference>
<protein>
    <submittedName>
        <fullName evidence="2">Uncharacterized protein</fullName>
    </submittedName>
</protein>
<gene>
    <name evidence="2" type="ORF">B0H67DRAFT_645643</name>
</gene>
<accession>A0AA40AHL9</accession>
<keyword evidence="1" id="KW-0175">Coiled coil</keyword>
<reference evidence="2" key="1">
    <citation type="submission" date="2023-06" db="EMBL/GenBank/DDBJ databases">
        <title>Genome-scale phylogeny and comparative genomics of the fungal order Sordariales.</title>
        <authorList>
            <consortium name="Lawrence Berkeley National Laboratory"/>
            <person name="Hensen N."/>
            <person name="Bonometti L."/>
            <person name="Westerberg I."/>
            <person name="Brannstrom I.O."/>
            <person name="Guillou S."/>
            <person name="Cros-Aarteil S."/>
            <person name="Calhoun S."/>
            <person name="Haridas S."/>
            <person name="Kuo A."/>
            <person name="Mondo S."/>
            <person name="Pangilinan J."/>
            <person name="Riley R."/>
            <person name="Labutti K."/>
            <person name="Andreopoulos B."/>
            <person name="Lipzen A."/>
            <person name="Chen C."/>
            <person name="Yanf M."/>
            <person name="Daum C."/>
            <person name="Ng V."/>
            <person name="Clum A."/>
            <person name="Steindorff A."/>
            <person name="Ohm R."/>
            <person name="Martin F."/>
            <person name="Silar P."/>
            <person name="Natvig D."/>
            <person name="Lalanne C."/>
            <person name="Gautier V."/>
            <person name="Ament-Velasquez S.L."/>
            <person name="Kruys A."/>
            <person name="Hutchinson M.I."/>
            <person name="Powell A.J."/>
            <person name="Barry K."/>
            <person name="Miller A.N."/>
            <person name="Grigoriev I.V."/>
            <person name="Debuchy R."/>
            <person name="Gladieux P."/>
            <person name="Thoren M.H."/>
            <person name="Johannesson H."/>
        </authorList>
    </citation>
    <scope>NUCLEOTIDE SEQUENCE</scope>
    <source>
        <strain evidence="2">SMH4607-1</strain>
    </source>
</reference>
<feature type="coiled-coil region" evidence="1">
    <location>
        <begin position="64"/>
        <end position="136"/>
    </location>
</feature>
<organism evidence="2 3">
    <name type="scientific">Lasiosphaeris hirsuta</name>
    <dbReference type="NCBI Taxonomy" id="260670"/>
    <lineage>
        <taxon>Eukaryota</taxon>
        <taxon>Fungi</taxon>
        <taxon>Dikarya</taxon>
        <taxon>Ascomycota</taxon>
        <taxon>Pezizomycotina</taxon>
        <taxon>Sordariomycetes</taxon>
        <taxon>Sordariomycetidae</taxon>
        <taxon>Sordariales</taxon>
        <taxon>Lasiosphaeriaceae</taxon>
        <taxon>Lasiosphaeris</taxon>
    </lineage>
</organism>
<dbReference type="AlphaFoldDB" id="A0AA40AHL9"/>